<reference evidence="1 2" key="1">
    <citation type="submission" date="2023-07" db="EMBL/GenBank/DDBJ databases">
        <title>Sequencing the genomes of 1000 actinobacteria strains.</title>
        <authorList>
            <person name="Klenk H.-P."/>
        </authorList>
    </citation>
    <scope>NUCLEOTIDE SEQUENCE [LARGE SCALE GENOMIC DNA]</scope>
    <source>
        <strain evidence="1 2">DSM 41600</strain>
    </source>
</reference>
<protein>
    <submittedName>
        <fullName evidence="1">Uncharacterized protein</fullName>
    </submittedName>
</protein>
<evidence type="ECO:0000313" key="1">
    <source>
        <dbReference type="EMBL" id="MDP9607929.1"/>
    </source>
</evidence>
<name>A0ABT9KHN7_9ACTN</name>
<dbReference type="Proteomes" id="UP001234880">
    <property type="component" value="Unassembled WGS sequence"/>
</dbReference>
<accession>A0ABT9KHN7</accession>
<proteinExistence type="predicted"/>
<keyword evidence="2" id="KW-1185">Reference proteome</keyword>
<gene>
    <name evidence="1" type="ORF">JOF35_000206</name>
</gene>
<dbReference type="EMBL" id="JAURUE010000001">
    <property type="protein sequence ID" value="MDP9607929.1"/>
    <property type="molecule type" value="Genomic_DNA"/>
</dbReference>
<sequence length="217" mass="24880">MFFTVYINGAWRLPDDETPEHCDPAVRARHQARDHTRHTLSRYSVLDLPAAQDAVNVAVARWHDPDTGLDMSGTVQLMVEKRQRALAEEHLRAEQSGDLGREEIRRQLTFLQRILADPDQRLVWWIDKYPDRLGELKEIEDALQRIKPPRDPTHNVLRDEIVRFVDQLLSDIRTPQQREVFLRAFAQTLEALGSAELKAAATQWLPANHPDSGGATV</sequence>
<dbReference type="RefSeq" id="WP_143712363.1">
    <property type="nucleotide sequence ID" value="NZ_JAURUE010000001.1"/>
</dbReference>
<comment type="caution">
    <text evidence="1">The sequence shown here is derived from an EMBL/GenBank/DDBJ whole genome shotgun (WGS) entry which is preliminary data.</text>
</comment>
<evidence type="ECO:0000313" key="2">
    <source>
        <dbReference type="Proteomes" id="UP001234880"/>
    </source>
</evidence>
<organism evidence="1 2">
    <name type="scientific">Streptomyces demainii</name>
    <dbReference type="NCBI Taxonomy" id="588122"/>
    <lineage>
        <taxon>Bacteria</taxon>
        <taxon>Bacillati</taxon>
        <taxon>Actinomycetota</taxon>
        <taxon>Actinomycetes</taxon>
        <taxon>Kitasatosporales</taxon>
        <taxon>Streptomycetaceae</taxon>
        <taxon>Streptomyces</taxon>
    </lineage>
</organism>